<sequence>MEEINYPELYEFRDVMYVVLKYSGEEVIDIKEYDNYITKIDNRIEDTKPTTLTSKRFCNLLEEMQSAHSDEDNFLKWYKITKLMDEHGYIYPVPMMNAFPTFDEDVPYQRYYVVVNKATIYDTFFMSSFPCKALPDKSSAKMCAEKFVANYVKSTNEKVYIDPYRRKKNLYSFNMKRNTKIESGGKSSADEISEDAKMPSIARMAKYVSGFREKEQCKKVSEVIQKLWSSEDDLKDHSKVYYQKYRKYQKYGDDLTINDLIKDLKEIENSSSLFNGLNMNDE</sequence>
<protein>
    <submittedName>
        <fullName evidence="2">HMG box domain-containing protein</fullName>
    </submittedName>
</protein>
<evidence type="ECO:0000313" key="2">
    <source>
        <dbReference type="WBParaSite" id="SPAL_0000368300.1"/>
    </source>
</evidence>
<keyword evidence="1" id="KW-1185">Reference proteome</keyword>
<proteinExistence type="predicted"/>
<dbReference type="WBParaSite" id="SPAL_0000368300.1">
    <property type="protein sequence ID" value="SPAL_0000368300.1"/>
    <property type="gene ID" value="SPAL_0000368300"/>
</dbReference>
<name>A0A0N5BCD4_STREA</name>
<dbReference type="Proteomes" id="UP000046392">
    <property type="component" value="Unplaced"/>
</dbReference>
<dbReference type="AlphaFoldDB" id="A0A0N5BCD4"/>
<reference evidence="2" key="1">
    <citation type="submission" date="2017-02" db="UniProtKB">
        <authorList>
            <consortium name="WormBaseParasite"/>
        </authorList>
    </citation>
    <scope>IDENTIFICATION</scope>
</reference>
<organism evidence="1 2">
    <name type="scientific">Strongyloides papillosus</name>
    <name type="common">Intestinal threadworm</name>
    <dbReference type="NCBI Taxonomy" id="174720"/>
    <lineage>
        <taxon>Eukaryota</taxon>
        <taxon>Metazoa</taxon>
        <taxon>Ecdysozoa</taxon>
        <taxon>Nematoda</taxon>
        <taxon>Chromadorea</taxon>
        <taxon>Rhabditida</taxon>
        <taxon>Tylenchina</taxon>
        <taxon>Panagrolaimomorpha</taxon>
        <taxon>Strongyloidoidea</taxon>
        <taxon>Strongyloididae</taxon>
        <taxon>Strongyloides</taxon>
    </lineage>
</organism>
<evidence type="ECO:0000313" key="1">
    <source>
        <dbReference type="Proteomes" id="UP000046392"/>
    </source>
</evidence>
<accession>A0A0N5BCD4</accession>